<dbReference type="FunFam" id="1.10.238.10:FF:000178">
    <property type="entry name" value="Calmodulin-2 A"/>
    <property type="match status" value="1"/>
</dbReference>
<feature type="non-terminal residue" evidence="6">
    <location>
        <position position="751"/>
    </location>
</feature>
<name>A0AAU9X4L2_9CNID</name>
<dbReference type="PROSITE" id="PS50222">
    <property type="entry name" value="EF_HAND_2"/>
    <property type="match status" value="1"/>
</dbReference>
<keyword evidence="7" id="KW-1185">Reference proteome</keyword>
<comment type="caution">
    <text evidence="6">The sequence shown here is derived from an EMBL/GenBank/DDBJ whole genome shotgun (WGS) entry which is preliminary data.</text>
</comment>
<dbReference type="PANTHER" id="PTHR23048:SF0">
    <property type="entry name" value="CALMODULIN LIKE 3"/>
    <property type="match status" value="1"/>
</dbReference>
<feature type="non-terminal residue" evidence="6">
    <location>
        <position position="1"/>
    </location>
</feature>
<dbReference type="SUPFAM" id="SSF50156">
    <property type="entry name" value="PDZ domain-like"/>
    <property type="match status" value="1"/>
</dbReference>
<feature type="transmembrane region" description="Helical" evidence="3">
    <location>
        <begin position="52"/>
        <end position="75"/>
    </location>
</feature>
<feature type="domain" description="PDZ" evidence="4">
    <location>
        <begin position="121"/>
        <end position="212"/>
    </location>
</feature>
<dbReference type="InterPro" id="IPR002048">
    <property type="entry name" value="EF_hand_dom"/>
</dbReference>
<dbReference type="Gene3D" id="2.30.42.10">
    <property type="match status" value="1"/>
</dbReference>
<feature type="region of interest" description="Disordered" evidence="2">
    <location>
        <begin position="484"/>
        <end position="519"/>
    </location>
</feature>
<dbReference type="InterPro" id="IPR036034">
    <property type="entry name" value="PDZ_sf"/>
</dbReference>
<feature type="region of interest" description="Disordered" evidence="2">
    <location>
        <begin position="460"/>
        <end position="479"/>
    </location>
</feature>
<organism evidence="6 7">
    <name type="scientific">Pocillopora meandrina</name>
    <dbReference type="NCBI Taxonomy" id="46732"/>
    <lineage>
        <taxon>Eukaryota</taxon>
        <taxon>Metazoa</taxon>
        <taxon>Cnidaria</taxon>
        <taxon>Anthozoa</taxon>
        <taxon>Hexacorallia</taxon>
        <taxon>Scleractinia</taxon>
        <taxon>Astrocoeniina</taxon>
        <taxon>Pocilloporidae</taxon>
        <taxon>Pocillopora</taxon>
    </lineage>
</organism>
<keyword evidence="3" id="KW-0812">Transmembrane</keyword>
<dbReference type="InterPro" id="IPR011992">
    <property type="entry name" value="EF-hand-dom_pair"/>
</dbReference>
<evidence type="ECO:0000256" key="2">
    <source>
        <dbReference type="SAM" id="MobiDB-lite"/>
    </source>
</evidence>
<dbReference type="InterPro" id="IPR050230">
    <property type="entry name" value="CALM/Myosin/TropC-like"/>
</dbReference>
<dbReference type="GO" id="GO:0005509">
    <property type="term" value="F:calcium ion binding"/>
    <property type="evidence" value="ECO:0007669"/>
    <property type="project" value="InterPro"/>
</dbReference>
<gene>
    <name evidence="6" type="ORF">PMEA_00016178</name>
</gene>
<dbReference type="Proteomes" id="UP001159428">
    <property type="component" value="Unassembled WGS sequence"/>
</dbReference>
<reference evidence="6 7" key="1">
    <citation type="submission" date="2022-05" db="EMBL/GenBank/DDBJ databases">
        <authorList>
            <consortium name="Genoscope - CEA"/>
            <person name="William W."/>
        </authorList>
    </citation>
    <scope>NUCLEOTIDE SEQUENCE [LARGE SCALE GENOMIC DNA]</scope>
</reference>
<protein>
    <recommendedName>
        <fullName evidence="8">Calmodulin</fullName>
    </recommendedName>
</protein>
<evidence type="ECO:0000313" key="6">
    <source>
        <dbReference type="EMBL" id="CAH3135351.1"/>
    </source>
</evidence>
<dbReference type="SUPFAM" id="SSF47473">
    <property type="entry name" value="EF-hand"/>
    <property type="match status" value="1"/>
</dbReference>
<evidence type="ECO:0000259" key="4">
    <source>
        <dbReference type="PROSITE" id="PS50106"/>
    </source>
</evidence>
<dbReference type="Gene3D" id="1.10.238.10">
    <property type="entry name" value="EF-hand"/>
    <property type="match status" value="1"/>
</dbReference>
<dbReference type="EMBL" id="CALNXJ010000029">
    <property type="protein sequence ID" value="CAH3135351.1"/>
    <property type="molecule type" value="Genomic_DNA"/>
</dbReference>
<evidence type="ECO:0008006" key="8">
    <source>
        <dbReference type="Google" id="ProtNLM"/>
    </source>
</evidence>
<dbReference type="Pfam" id="PF00595">
    <property type="entry name" value="PDZ"/>
    <property type="match status" value="1"/>
</dbReference>
<dbReference type="PROSITE" id="PS50106">
    <property type="entry name" value="PDZ"/>
    <property type="match status" value="1"/>
</dbReference>
<keyword evidence="1" id="KW-0677">Repeat</keyword>
<evidence type="ECO:0000256" key="1">
    <source>
        <dbReference type="ARBA" id="ARBA00022737"/>
    </source>
</evidence>
<sequence>RDFPLKRLPYFDGKFHTQENEDITMGIWFAKLAGHTVDASRSLKNPHVVASYALFFGFIGFILLVWISAFVLTIARICKKYSNARKHDETHRTTTIDLQVVKKVVGDVRGYQSYQQADIESVELLGVSSETPAKLGIQLTGGPNVTRNGEQGIFVENVNWGSVAEGKLFPGDKIIAINDVYLGKVSVKYAMEAMHAMKRAEGHLTISVKRAQLREQRVNEAFSMYCDDEDREKPFVFNKEQVEVFEEAFSMFDANGSGVIHCKHFFPLLRDLGYNVHKEQAWYYMNKLELSDKRMITLNEVIQLLEEVTAEQKELNEVHSVYSVFDPEQKGRVALCEIHDALSTLYGQKITEEEVTGILTFADEENNGFCREQVWDFFSLFIAGGEPANFKISGSYPWVIPVKSCFECLSQAYKSGRETAFNIVGIEDFKNIISKDAVLMSFLSVKTVYLDSKECLEDKTTQPHGIEHEEGNFSSKDLKAKANNDKEIKQEDESYKPVTGSNDWRFPTKEKSKGKSMMISPVSANSSTLIAIGKGDGKTRKIESEMFMLKRSSSAPNCSYKRAKVTKQKFRLPCIPDLQALSINGEHPIKALFVEGKKLGSARRTGISPDAHDKNQELPKTHPKRIINNNIDNLARKPIPGIVIDGKKERHHGDWYEDALPAINKADLRVKSAYTSSSKVFNTYLQSRFGKSVYRGSFRKTGTSGDKTFQVYWAPVLIKKKVLNYRTTPSNCSQENGGEAIAVEEVSSKQR</sequence>
<dbReference type="SMART" id="SM00228">
    <property type="entry name" value="PDZ"/>
    <property type="match status" value="1"/>
</dbReference>
<evidence type="ECO:0000313" key="7">
    <source>
        <dbReference type="Proteomes" id="UP001159428"/>
    </source>
</evidence>
<dbReference type="InterPro" id="IPR001478">
    <property type="entry name" value="PDZ"/>
</dbReference>
<dbReference type="GO" id="GO:0016460">
    <property type="term" value="C:myosin II complex"/>
    <property type="evidence" value="ECO:0007669"/>
    <property type="project" value="TreeGrafter"/>
</dbReference>
<dbReference type="AlphaFoldDB" id="A0AAU9X4L2"/>
<evidence type="ECO:0000256" key="3">
    <source>
        <dbReference type="SAM" id="Phobius"/>
    </source>
</evidence>
<dbReference type="CDD" id="cd00136">
    <property type="entry name" value="PDZ_canonical"/>
    <property type="match status" value="1"/>
</dbReference>
<accession>A0AAU9X4L2</accession>
<evidence type="ECO:0000259" key="5">
    <source>
        <dbReference type="PROSITE" id="PS50222"/>
    </source>
</evidence>
<keyword evidence="3" id="KW-0472">Membrane</keyword>
<keyword evidence="3" id="KW-1133">Transmembrane helix</keyword>
<feature type="domain" description="EF-hand" evidence="5">
    <location>
        <begin position="240"/>
        <end position="275"/>
    </location>
</feature>
<feature type="compositionally biased region" description="Basic and acidic residues" evidence="2">
    <location>
        <begin position="484"/>
        <end position="495"/>
    </location>
</feature>
<proteinExistence type="predicted"/>
<dbReference type="PANTHER" id="PTHR23048">
    <property type="entry name" value="MYOSIN LIGHT CHAIN 1, 3"/>
    <property type="match status" value="1"/>
</dbReference>